<protein>
    <submittedName>
        <fullName evidence="9">MgtC/SapB family protein</fullName>
    </submittedName>
</protein>
<evidence type="ECO:0000256" key="2">
    <source>
        <dbReference type="ARBA" id="ARBA00009298"/>
    </source>
</evidence>
<dbReference type="Proteomes" id="UP000682403">
    <property type="component" value="Unassembled WGS sequence"/>
</dbReference>
<feature type="transmembrane region" description="Helical" evidence="7">
    <location>
        <begin position="98"/>
        <end position="130"/>
    </location>
</feature>
<name>A0ABS5L996_9BACI</name>
<dbReference type="EMBL" id="JAGVRK010000001">
    <property type="protein sequence ID" value="MBS2967300.1"/>
    <property type="molecule type" value="Genomic_DNA"/>
</dbReference>
<sequence length="199" mass="22043">MMARIIFTAFLCGFIGAERELKGHPAGFRTHLIVGIGACLLMLLSLYGFEDYLEEYPSTQFDPSRIPSYVISGIGFLGAGTILVKGSSIHGLTTAASIWISAGLGLVIGAGMYMLACFTAIVVVMSLSLLNRVQWSFNKKKERERMKIKVQPEESLEEVLRALEHNDLVVYKMSINNSGNDQNEPVYILEVSKKDDWDS</sequence>
<evidence type="ECO:0000256" key="3">
    <source>
        <dbReference type="ARBA" id="ARBA00022475"/>
    </source>
</evidence>
<gene>
    <name evidence="9" type="ORF">J9317_00595</name>
</gene>
<evidence type="ECO:0000256" key="4">
    <source>
        <dbReference type="ARBA" id="ARBA00022692"/>
    </source>
</evidence>
<evidence type="ECO:0000256" key="5">
    <source>
        <dbReference type="ARBA" id="ARBA00022989"/>
    </source>
</evidence>
<keyword evidence="6 7" id="KW-0472">Membrane</keyword>
<evidence type="ECO:0000259" key="8">
    <source>
        <dbReference type="Pfam" id="PF02308"/>
    </source>
</evidence>
<dbReference type="Pfam" id="PF02308">
    <property type="entry name" value="MgtC"/>
    <property type="match status" value="1"/>
</dbReference>
<keyword evidence="3" id="KW-1003">Cell membrane</keyword>
<comment type="similarity">
    <text evidence="2">Belongs to the MgtC/SapB family.</text>
</comment>
<feature type="transmembrane region" description="Helical" evidence="7">
    <location>
        <begin position="29"/>
        <end position="49"/>
    </location>
</feature>
<comment type="subcellular location">
    <subcellularLocation>
        <location evidence="1">Cell membrane</location>
        <topology evidence="1">Multi-pass membrane protein</topology>
    </subcellularLocation>
</comment>
<evidence type="ECO:0000313" key="10">
    <source>
        <dbReference type="Proteomes" id="UP000682403"/>
    </source>
</evidence>
<accession>A0ABS5L996</accession>
<keyword evidence="5 7" id="KW-1133">Transmembrane helix</keyword>
<keyword evidence="4 7" id="KW-0812">Transmembrane</keyword>
<comment type="caution">
    <text evidence="9">The sequence shown here is derived from an EMBL/GenBank/DDBJ whole genome shotgun (WGS) entry which is preliminary data.</text>
</comment>
<evidence type="ECO:0000256" key="7">
    <source>
        <dbReference type="SAM" id="Phobius"/>
    </source>
</evidence>
<dbReference type="InterPro" id="IPR003416">
    <property type="entry name" value="MgtC/SapB/SrpB/YhiD_fam"/>
</dbReference>
<dbReference type="PRINTS" id="PR01837">
    <property type="entry name" value="MGTCSAPBPROT"/>
</dbReference>
<feature type="domain" description="MgtC/SapB/SrpB/YhiD N-terminal" evidence="8">
    <location>
        <begin position="7"/>
        <end position="133"/>
    </location>
</feature>
<keyword evidence="10" id="KW-1185">Reference proteome</keyword>
<dbReference type="PANTHER" id="PTHR33778">
    <property type="entry name" value="PROTEIN MGTC"/>
    <property type="match status" value="1"/>
</dbReference>
<dbReference type="PANTHER" id="PTHR33778:SF1">
    <property type="entry name" value="MAGNESIUM TRANSPORTER YHID-RELATED"/>
    <property type="match status" value="1"/>
</dbReference>
<evidence type="ECO:0000313" key="9">
    <source>
        <dbReference type="EMBL" id="MBS2967300.1"/>
    </source>
</evidence>
<organism evidence="9 10">
    <name type="scientific">Metabacillus flavus</name>
    <dbReference type="NCBI Taxonomy" id="2823519"/>
    <lineage>
        <taxon>Bacteria</taxon>
        <taxon>Bacillati</taxon>
        <taxon>Bacillota</taxon>
        <taxon>Bacilli</taxon>
        <taxon>Bacillales</taxon>
        <taxon>Bacillaceae</taxon>
        <taxon>Metabacillus</taxon>
    </lineage>
</organism>
<evidence type="ECO:0000256" key="1">
    <source>
        <dbReference type="ARBA" id="ARBA00004651"/>
    </source>
</evidence>
<evidence type="ECO:0000256" key="6">
    <source>
        <dbReference type="ARBA" id="ARBA00023136"/>
    </source>
</evidence>
<feature type="transmembrane region" description="Helical" evidence="7">
    <location>
        <begin position="69"/>
        <end position="92"/>
    </location>
</feature>
<dbReference type="InterPro" id="IPR049177">
    <property type="entry name" value="MgtC_SapB_SrpB_YhiD_N"/>
</dbReference>
<reference evidence="9 10" key="1">
    <citation type="submission" date="2021-04" db="EMBL/GenBank/DDBJ databases">
        <title>Metabacillus sp. strain KIGAM252 whole genome sequence.</title>
        <authorList>
            <person name="Seo M.-J."/>
            <person name="Cho E.-S."/>
            <person name="Hwang C.Y."/>
            <person name="Yoon D.J."/>
        </authorList>
    </citation>
    <scope>NUCLEOTIDE SEQUENCE [LARGE SCALE GENOMIC DNA]</scope>
    <source>
        <strain evidence="9 10">KIGAM252</strain>
    </source>
</reference>
<proteinExistence type="inferred from homology"/>